<dbReference type="RefSeq" id="WP_051575721.1">
    <property type="nucleotide sequence ID" value="NZ_AQRA01000004.1"/>
</dbReference>
<evidence type="ECO:0000313" key="4">
    <source>
        <dbReference type="Proteomes" id="UP000023541"/>
    </source>
</evidence>
<dbReference type="GO" id="GO:0020037">
    <property type="term" value="F:heme binding"/>
    <property type="evidence" value="ECO:0007669"/>
    <property type="project" value="InterPro"/>
</dbReference>
<protein>
    <recommendedName>
        <fullName evidence="5">Cytochrome c domain-containing protein</fullName>
    </recommendedName>
</protein>
<feature type="compositionally biased region" description="Pro residues" evidence="1">
    <location>
        <begin position="28"/>
        <end position="38"/>
    </location>
</feature>
<dbReference type="SUPFAM" id="SSF46626">
    <property type="entry name" value="Cytochrome c"/>
    <property type="match status" value="1"/>
</dbReference>
<dbReference type="OrthoDB" id="9786191at2"/>
<dbReference type="Proteomes" id="UP000023541">
    <property type="component" value="Unassembled WGS sequence"/>
</dbReference>
<accession>A0A023BVN4</accession>
<gene>
    <name evidence="3" type="ORF">ATO12_14120</name>
</gene>
<feature type="signal peptide" evidence="2">
    <location>
        <begin position="1"/>
        <end position="23"/>
    </location>
</feature>
<organism evidence="3 4">
    <name type="scientific">Aquimarina atlantica</name>
    <dbReference type="NCBI Taxonomy" id="1317122"/>
    <lineage>
        <taxon>Bacteria</taxon>
        <taxon>Pseudomonadati</taxon>
        <taxon>Bacteroidota</taxon>
        <taxon>Flavobacteriia</taxon>
        <taxon>Flavobacteriales</taxon>
        <taxon>Flavobacteriaceae</taxon>
        <taxon>Aquimarina</taxon>
    </lineage>
</organism>
<sequence>MESIFKKISVLFIVLLCFNCSSGDDSPQPNPNPDPDTNPNPNKITTYDADVKAIIDAQCVRCHTVPAQNGAPFPMRNYTETIVGVNRDLVLLVKSTGANVMPPEGRLPQATIDIILDWEADGFLEK</sequence>
<dbReference type="eggNOG" id="COG2010">
    <property type="taxonomic scope" value="Bacteria"/>
</dbReference>
<dbReference type="EMBL" id="AQRA01000004">
    <property type="protein sequence ID" value="EZH74009.1"/>
    <property type="molecule type" value="Genomic_DNA"/>
</dbReference>
<evidence type="ECO:0000313" key="3">
    <source>
        <dbReference type="EMBL" id="EZH74009.1"/>
    </source>
</evidence>
<evidence type="ECO:0008006" key="5">
    <source>
        <dbReference type="Google" id="ProtNLM"/>
    </source>
</evidence>
<name>A0A023BVN4_9FLAO</name>
<keyword evidence="2" id="KW-0732">Signal</keyword>
<proteinExistence type="predicted"/>
<evidence type="ECO:0000256" key="1">
    <source>
        <dbReference type="SAM" id="MobiDB-lite"/>
    </source>
</evidence>
<feature type="chain" id="PRO_5001511938" description="Cytochrome c domain-containing protein" evidence="2">
    <location>
        <begin position="24"/>
        <end position="126"/>
    </location>
</feature>
<reference evidence="3 4" key="1">
    <citation type="submission" date="2014-04" db="EMBL/GenBank/DDBJ databases">
        <title>Aquimarina sp. 22II-S11-z7 Genome Sequencing.</title>
        <authorList>
            <person name="Lai Q."/>
        </authorList>
    </citation>
    <scope>NUCLEOTIDE SEQUENCE [LARGE SCALE GENOMIC DNA]</scope>
    <source>
        <strain evidence="3 4">22II-S11-z7</strain>
    </source>
</reference>
<dbReference type="GO" id="GO:0009055">
    <property type="term" value="F:electron transfer activity"/>
    <property type="evidence" value="ECO:0007669"/>
    <property type="project" value="InterPro"/>
</dbReference>
<keyword evidence="4" id="KW-1185">Reference proteome</keyword>
<feature type="region of interest" description="Disordered" evidence="1">
    <location>
        <begin position="24"/>
        <end position="45"/>
    </location>
</feature>
<dbReference type="InterPro" id="IPR036909">
    <property type="entry name" value="Cyt_c-like_dom_sf"/>
</dbReference>
<dbReference type="AlphaFoldDB" id="A0A023BVN4"/>
<dbReference type="STRING" id="1317122.ATO12_14120"/>
<comment type="caution">
    <text evidence="3">The sequence shown here is derived from an EMBL/GenBank/DDBJ whole genome shotgun (WGS) entry which is preliminary data.</text>
</comment>
<evidence type="ECO:0000256" key="2">
    <source>
        <dbReference type="SAM" id="SignalP"/>
    </source>
</evidence>